<feature type="domain" description="AB hydrolase-1" evidence="1">
    <location>
        <begin position="23"/>
        <end position="276"/>
    </location>
</feature>
<name>A0ABR9E6Y9_9GAMM</name>
<dbReference type="InterPro" id="IPR029058">
    <property type="entry name" value="AB_hydrolase_fold"/>
</dbReference>
<accession>A0ABR9E6Y9</accession>
<dbReference type="InterPro" id="IPR050471">
    <property type="entry name" value="AB_hydrolase"/>
</dbReference>
<gene>
    <name evidence="2" type="ORF">PAUR_a3812</name>
</gene>
<dbReference type="Gene3D" id="3.40.50.1820">
    <property type="entry name" value="alpha/beta hydrolase"/>
    <property type="match status" value="1"/>
</dbReference>
<dbReference type="Proteomes" id="UP000615755">
    <property type="component" value="Unassembled WGS sequence"/>
</dbReference>
<comment type="caution">
    <text evidence="2">The sequence shown here is derived from an EMBL/GenBank/DDBJ whole genome shotgun (WGS) entry which is preliminary data.</text>
</comment>
<reference evidence="2 3" key="1">
    <citation type="submission" date="2015-03" db="EMBL/GenBank/DDBJ databases">
        <title>Genome sequence of Pseudoalteromonas aurantia.</title>
        <authorList>
            <person name="Xie B.-B."/>
            <person name="Rong J.-C."/>
            <person name="Qin Q.-L."/>
            <person name="Zhang Y.-Z."/>
        </authorList>
    </citation>
    <scope>NUCLEOTIDE SEQUENCE [LARGE SCALE GENOMIC DNA]</scope>
    <source>
        <strain evidence="2 3">208</strain>
    </source>
</reference>
<sequence length="310" mass="34474">MHQIQTKNGIVISYQDFGHKKAPAVILIMGLGAQMTVWPKEFYLELVDNHFRVILFDNRDVGLSSQFDEYGCPSLFDTWINKYLSLGKPAPYTLECMADDVLNLMNELAISRAHLVGASMGGMIAQIIAAKHKQKVISLTSIMSTPGTFHLTTKSIVALLKLLPQHQTTSTHDKAIEYNVKLNQTIGSQGFLPDNVTLRHNATTQVNRAYNPNGIKRQLLAIAATGNRSQLLKKIKAPTLVIHGSEDPIFPIKAALQTAQLIQKSKLKIVTGLGHDFPPVLMAQIAQWITKHINKAENKRIKKQLNKLTK</sequence>
<evidence type="ECO:0000313" key="2">
    <source>
        <dbReference type="EMBL" id="MBE0366744.1"/>
    </source>
</evidence>
<evidence type="ECO:0000313" key="3">
    <source>
        <dbReference type="Proteomes" id="UP000615755"/>
    </source>
</evidence>
<dbReference type="RefSeq" id="WP_192506247.1">
    <property type="nucleotide sequence ID" value="NZ_AQGV01000010.1"/>
</dbReference>
<protein>
    <recommendedName>
        <fullName evidence="1">AB hydrolase-1 domain-containing protein</fullName>
    </recommendedName>
</protein>
<dbReference type="Pfam" id="PF00561">
    <property type="entry name" value="Abhydrolase_1"/>
    <property type="match status" value="1"/>
</dbReference>
<dbReference type="EMBL" id="AQGV01000010">
    <property type="protein sequence ID" value="MBE0366744.1"/>
    <property type="molecule type" value="Genomic_DNA"/>
</dbReference>
<keyword evidence="3" id="KW-1185">Reference proteome</keyword>
<dbReference type="PANTHER" id="PTHR43433:SF5">
    <property type="entry name" value="AB HYDROLASE-1 DOMAIN-CONTAINING PROTEIN"/>
    <property type="match status" value="1"/>
</dbReference>
<dbReference type="InterPro" id="IPR000073">
    <property type="entry name" value="AB_hydrolase_1"/>
</dbReference>
<evidence type="ECO:0000259" key="1">
    <source>
        <dbReference type="Pfam" id="PF00561"/>
    </source>
</evidence>
<dbReference type="PANTHER" id="PTHR43433">
    <property type="entry name" value="HYDROLASE, ALPHA/BETA FOLD FAMILY PROTEIN"/>
    <property type="match status" value="1"/>
</dbReference>
<organism evidence="2 3">
    <name type="scientific">Pseudoalteromonas aurantia 208</name>
    <dbReference type="NCBI Taxonomy" id="1314867"/>
    <lineage>
        <taxon>Bacteria</taxon>
        <taxon>Pseudomonadati</taxon>
        <taxon>Pseudomonadota</taxon>
        <taxon>Gammaproteobacteria</taxon>
        <taxon>Alteromonadales</taxon>
        <taxon>Pseudoalteromonadaceae</taxon>
        <taxon>Pseudoalteromonas</taxon>
    </lineage>
</organism>
<dbReference type="SUPFAM" id="SSF53474">
    <property type="entry name" value="alpha/beta-Hydrolases"/>
    <property type="match status" value="1"/>
</dbReference>
<proteinExistence type="predicted"/>